<keyword evidence="2" id="KW-0460">Magnesium</keyword>
<gene>
    <name evidence="5" type="ORF">PAXINDRAFT_91581</name>
</gene>
<name>A0A0C9T602_PAXIN</name>
<evidence type="ECO:0000256" key="2">
    <source>
        <dbReference type="ARBA" id="ARBA00022842"/>
    </source>
</evidence>
<sequence length="216" mass="23357">GEYSGIEHEIVDGVVQSIKLITYEASERVARYAFNYAQSSGRKRVTAVHKANIMKMSDGMFLSACRQVSKDFPDISYDEDLLDRVCLQIVQNPAPYSNRVMVMPNLYGDILSDMCAGLIGGLGLTPSGNIGRDASIFEAVHGSAPDIAGMCLANPTALLLSSLMMLRHMNLNEYAAKIEKATLDTIAEGKTITGDLGGKATTKEYTAAIINRLARS</sequence>
<dbReference type="GO" id="GO:0006102">
    <property type="term" value="P:isocitrate metabolic process"/>
    <property type="evidence" value="ECO:0007669"/>
    <property type="project" value="TreeGrafter"/>
</dbReference>
<feature type="non-terminal residue" evidence="5">
    <location>
        <position position="216"/>
    </location>
</feature>
<dbReference type="Gene3D" id="3.40.718.10">
    <property type="entry name" value="Isopropylmalate Dehydrogenase"/>
    <property type="match status" value="1"/>
</dbReference>
<dbReference type="PANTHER" id="PTHR11835">
    <property type="entry name" value="DECARBOXYLATING DEHYDROGENASES-ISOCITRATE, ISOPROPYLMALATE, TARTRATE"/>
    <property type="match status" value="1"/>
</dbReference>
<dbReference type="InterPro" id="IPR024084">
    <property type="entry name" value="IsoPropMal-DH-like_dom"/>
</dbReference>
<dbReference type="SMART" id="SM01329">
    <property type="entry name" value="Iso_dh"/>
    <property type="match status" value="1"/>
</dbReference>
<dbReference type="GO" id="GO:0000287">
    <property type="term" value="F:magnesium ion binding"/>
    <property type="evidence" value="ECO:0007669"/>
    <property type="project" value="InterPro"/>
</dbReference>
<reference evidence="6" key="2">
    <citation type="submission" date="2015-01" db="EMBL/GenBank/DDBJ databases">
        <title>Evolutionary Origins and Diversification of the Mycorrhizal Mutualists.</title>
        <authorList>
            <consortium name="DOE Joint Genome Institute"/>
            <consortium name="Mycorrhizal Genomics Consortium"/>
            <person name="Kohler A."/>
            <person name="Kuo A."/>
            <person name="Nagy L.G."/>
            <person name="Floudas D."/>
            <person name="Copeland A."/>
            <person name="Barry K.W."/>
            <person name="Cichocki N."/>
            <person name="Veneault-Fourrey C."/>
            <person name="LaButti K."/>
            <person name="Lindquist E.A."/>
            <person name="Lipzen A."/>
            <person name="Lundell T."/>
            <person name="Morin E."/>
            <person name="Murat C."/>
            <person name="Riley R."/>
            <person name="Ohm R."/>
            <person name="Sun H."/>
            <person name="Tunlid A."/>
            <person name="Henrissat B."/>
            <person name="Grigoriev I.V."/>
            <person name="Hibbett D.S."/>
            <person name="Martin F."/>
        </authorList>
    </citation>
    <scope>NUCLEOTIDE SEQUENCE [LARGE SCALE GENOMIC DNA]</scope>
    <source>
        <strain evidence="6">ATCC 200175</strain>
    </source>
</reference>
<keyword evidence="3" id="KW-0560">Oxidoreductase</keyword>
<dbReference type="AlphaFoldDB" id="A0A0C9T602"/>
<dbReference type="InterPro" id="IPR019818">
    <property type="entry name" value="IsoCit/isopropylmalate_DH_CS"/>
</dbReference>
<reference evidence="5 6" key="1">
    <citation type="submission" date="2014-06" db="EMBL/GenBank/DDBJ databases">
        <authorList>
            <consortium name="DOE Joint Genome Institute"/>
            <person name="Kuo A."/>
            <person name="Kohler A."/>
            <person name="Nagy L.G."/>
            <person name="Floudas D."/>
            <person name="Copeland A."/>
            <person name="Barry K.W."/>
            <person name="Cichocki N."/>
            <person name="Veneault-Fourrey C."/>
            <person name="LaButti K."/>
            <person name="Lindquist E.A."/>
            <person name="Lipzen A."/>
            <person name="Lundell T."/>
            <person name="Morin E."/>
            <person name="Murat C."/>
            <person name="Sun H."/>
            <person name="Tunlid A."/>
            <person name="Henrissat B."/>
            <person name="Grigoriev I.V."/>
            <person name="Hibbett D.S."/>
            <person name="Martin F."/>
            <person name="Nordberg H.P."/>
            <person name="Cantor M.N."/>
            <person name="Hua S.X."/>
        </authorList>
    </citation>
    <scope>NUCLEOTIDE SEQUENCE [LARGE SCALE GENOMIC DNA]</scope>
    <source>
        <strain evidence="5 6">ATCC 200175</strain>
    </source>
</reference>
<feature type="domain" description="Isopropylmalate dehydrogenase-like" evidence="4">
    <location>
        <begin position="1"/>
        <end position="209"/>
    </location>
</feature>
<dbReference type="GO" id="GO:0051287">
    <property type="term" value="F:NAD binding"/>
    <property type="evidence" value="ECO:0007669"/>
    <property type="project" value="InterPro"/>
</dbReference>
<dbReference type="HOGENOM" id="CLU_031953_0_4_1"/>
<dbReference type="SUPFAM" id="SSF53659">
    <property type="entry name" value="Isocitrate/Isopropylmalate dehydrogenase-like"/>
    <property type="match status" value="1"/>
</dbReference>
<evidence type="ECO:0000313" key="5">
    <source>
        <dbReference type="EMBL" id="KIJ06723.1"/>
    </source>
</evidence>
<dbReference type="EMBL" id="KN820189">
    <property type="protein sequence ID" value="KIJ06723.1"/>
    <property type="molecule type" value="Genomic_DNA"/>
</dbReference>
<comment type="similarity">
    <text evidence="1">Belongs to the isocitrate and isopropylmalate dehydrogenases family.</text>
</comment>
<dbReference type="PROSITE" id="PS00470">
    <property type="entry name" value="IDH_IMDH"/>
    <property type="match status" value="1"/>
</dbReference>
<evidence type="ECO:0000259" key="4">
    <source>
        <dbReference type="SMART" id="SM01329"/>
    </source>
</evidence>
<dbReference type="Proteomes" id="UP000053647">
    <property type="component" value="Unassembled WGS sequence"/>
</dbReference>
<keyword evidence="6" id="KW-1185">Reference proteome</keyword>
<protein>
    <submittedName>
        <fullName evidence="5">Isocitrate dehydrogenase</fullName>
    </submittedName>
</protein>
<dbReference type="GO" id="GO:0004449">
    <property type="term" value="F:isocitrate dehydrogenase (NAD+) activity"/>
    <property type="evidence" value="ECO:0007669"/>
    <property type="project" value="TreeGrafter"/>
</dbReference>
<evidence type="ECO:0000256" key="3">
    <source>
        <dbReference type="ARBA" id="ARBA00023002"/>
    </source>
</evidence>
<accession>A0A0C9T602</accession>
<dbReference type="GO" id="GO:0006099">
    <property type="term" value="P:tricarboxylic acid cycle"/>
    <property type="evidence" value="ECO:0007669"/>
    <property type="project" value="TreeGrafter"/>
</dbReference>
<organism evidence="5 6">
    <name type="scientific">Paxillus involutus ATCC 200175</name>
    <dbReference type="NCBI Taxonomy" id="664439"/>
    <lineage>
        <taxon>Eukaryota</taxon>
        <taxon>Fungi</taxon>
        <taxon>Dikarya</taxon>
        <taxon>Basidiomycota</taxon>
        <taxon>Agaricomycotina</taxon>
        <taxon>Agaricomycetes</taxon>
        <taxon>Agaricomycetidae</taxon>
        <taxon>Boletales</taxon>
        <taxon>Paxilineae</taxon>
        <taxon>Paxillaceae</taxon>
        <taxon>Paxillus</taxon>
    </lineage>
</organism>
<dbReference type="Pfam" id="PF00180">
    <property type="entry name" value="Iso_dh"/>
    <property type="match status" value="1"/>
</dbReference>
<dbReference type="GO" id="GO:0005739">
    <property type="term" value="C:mitochondrion"/>
    <property type="evidence" value="ECO:0007669"/>
    <property type="project" value="TreeGrafter"/>
</dbReference>
<evidence type="ECO:0000256" key="1">
    <source>
        <dbReference type="ARBA" id="ARBA00007769"/>
    </source>
</evidence>
<evidence type="ECO:0000313" key="6">
    <source>
        <dbReference type="Proteomes" id="UP000053647"/>
    </source>
</evidence>
<dbReference type="PANTHER" id="PTHR11835:SF34">
    <property type="entry name" value="ISOCITRATE DEHYDROGENASE [NAD] SUBUNIT ALPHA, MITOCHONDRIAL"/>
    <property type="match status" value="1"/>
</dbReference>
<dbReference type="OrthoDB" id="10261637at2759"/>
<proteinExistence type="inferred from homology"/>